<dbReference type="AlphaFoldDB" id="A0AAE3SHC8"/>
<evidence type="ECO:0000313" key="1">
    <source>
        <dbReference type="EMBL" id="MCW3789271.1"/>
    </source>
</evidence>
<evidence type="ECO:0000313" key="2">
    <source>
        <dbReference type="Proteomes" id="UP001209229"/>
    </source>
</evidence>
<name>A0AAE3SHC8_9BACT</name>
<comment type="caution">
    <text evidence="1">The sequence shown here is derived from an EMBL/GenBank/DDBJ whole genome shotgun (WGS) entry which is preliminary data.</text>
</comment>
<reference evidence="1" key="1">
    <citation type="submission" date="2022-10" db="EMBL/GenBank/DDBJ databases">
        <authorList>
            <person name="Yu W.X."/>
        </authorList>
    </citation>
    <scope>NUCLEOTIDE SEQUENCE</scope>
    <source>
        <strain evidence="1">AAT</strain>
    </source>
</reference>
<sequence length="109" mass="12786">MYNFKLIKYAIDISLGWIAETNEFDGKIDRQADVYVFCLHTEKNINLDPNPLSSENWLFYVVPTALINEKLKDQKSVRISTIESVLNSKKTSYEDLRSEVLKYKEYKVN</sequence>
<protein>
    <submittedName>
        <fullName evidence="1">Uncharacterized protein</fullName>
    </submittedName>
</protein>
<organism evidence="1 2">
    <name type="scientific">Plebeiibacterium sediminum</name>
    <dbReference type="NCBI Taxonomy" id="2992112"/>
    <lineage>
        <taxon>Bacteria</taxon>
        <taxon>Pseudomonadati</taxon>
        <taxon>Bacteroidota</taxon>
        <taxon>Bacteroidia</taxon>
        <taxon>Marinilabiliales</taxon>
        <taxon>Marinilabiliaceae</taxon>
        <taxon>Plebeiibacterium</taxon>
    </lineage>
</organism>
<keyword evidence="2" id="KW-1185">Reference proteome</keyword>
<dbReference type="Proteomes" id="UP001209229">
    <property type="component" value="Unassembled WGS sequence"/>
</dbReference>
<accession>A0AAE3SHC8</accession>
<dbReference type="RefSeq" id="WP_301192827.1">
    <property type="nucleotide sequence ID" value="NZ_JAPDPJ010000094.1"/>
</dbReference>
<dbReference type="EMBL" id="JAPDPJ010000094">
    <property type="protein sequence ID" value="MCW3789271.1"/>
    <property type="molecule type" value="Genomic_DNA"/>
</dbReference>
<proteinExistence type="predicted"/>
<gene>
    <name evidence="1" type="ORF">OM075_22595</name>
</gene>